<dbReference type="PATRIC" id="fig|1582439.9.peg.308"/>
<sequence>MITLGFYLDVFASPEDNNDADYACPTLKPINILNG</sequence>
<protein>
    <submittedName>
        <fullName evidence="1">Uncharacterized protein</fullName>
    </submittedName>
</protein>
<evidence type="ECO:0000313" key="2">
    <source>
        <dbReference type="Proteomes" id="UP000032027"/>
    </source>
</evidence>
<dbReference type="EMBL" id="CP010868">
    <property type="protein sequence ID" value="AJM91524.1"/>
    <property type="molecule type" value="Genomic_DNA"/>
</dbReference>
<organism evidence="1 2">
    <name type="scientific">Nitrosopumilus piranensis</name>
    <dbReference type="NCBI Taxonomy" id="1582439"/>
    <lineage>
        <taxon>Archaea</taxon>
        <taxon>Nitrososphaerota</taxon>
        <taxon>Nitrososphaeria</taxon>
        <taxon>Nitrosopumilales</taxon>
        <taxon>Nitrosopumilaceae</taxon>
        <taxon>Nitrosopumilus</taxon>
    </lineage>
</organism>
<dbReference type="AlphaFoldDB" id="A0A0C5BTM7"/>
<gene>
    <name evidence="1" type="ORF">NPIRD3C_0306</name>
</gene>
<reference evidence="1 2" key="3">
    <citation type="journal article" date="2019" name="Int. J. Syst. Evol. Microbiol.">
        <title>Nitrosopumilus adriaticus sp. nov. and Nitrosopumilus piranensis sp. nov., two ammonia-oxidizing archaea from the Adriatic Sea and members of the class Nitrososphaeria.</title>
        <authorList>
            <person name="Bayer B."/>
            <person name="Vojvoda J."/>
            <person name="Reinthaler T."/>
            <person name="Reyes C."/>
            <person name="Pinto M."/>
            <person name="Herndl G.J."/>
        </authorList>
    </citation>
    <scope>NUCLEOTIDE SEQUENCE [LARGE SCALE GENOMIC DNA]</scope>
    <source>
        <strain evidence="1 2">D3C</strain>
    </source>
</reference>
<dbReference type="KEGG" id="nid:NPIRD3C_0306"/>
<evidence type="ECO:0000313" key="1">
    <source>
        <dbReference type="EMBL" id="AJM91524.1"/>
    </source>
</evidence>
<reference evidence="1 2" key="2">
    <citation type="journal article" date="2016" name="ISME J.">
        <title>Physiological and genomic characterization of two novel marine thaumarchaeal strains indicates niche differentiation.</title>
        <authorList>
            <person name="Bayer B."/>
            <person name="Vojvoda J."/>
            <person name="Offre P."/>
            <person name="Alves R.J."/>
            <person name="Elisabeth N.H."/>
            <person name="Garcia J.A."/>
            <person name="Volland J.M."/>
            <person name="Srivastava A."/>
            <person name="Schleper C."/>
            <person name="Herndl G.J."/>
        </authorList>
    </citation>
    <scope>NUCLEOTIDE SEQUENCE [LARGE SCALE GENOMIC DNA]</scope>
    <source>
        <strain evidence="1 2">D3C</strain>
    </source>
</reference>
<keyword evidence="2" id="KW-1185">Reference proteome</keyword>
<dbReference type="STRING" id="1582439.NPIRD3C_0306"/>
<accession>A0A0C5BTM7</accession>
<dbReference type="Proteomes" id="UP000032027">
    <property type="component" value="Chromosome"/>
</dbReference>
<reference evidence="2" key="1">
    <citation type="submission" date="2015-02" db="EMBL/GenBank/DDBJ databases">
        <title>Characterization of two novel Thaumarchaeota isolated from the Northern Adriatic Sea.</title>
        <authorList>
            <person name="Bayer B."/>
            <person name="Vojvoda J."/>
            <person name="Offre P."/>
            <person name="Srivastava A."/>
            <person name="Elisabeth N."/>
            <person name="Garcia J.A.L."/>
            <person name="Schleper C."/>
            <person name="Herndl G.J."/>
        </authorList>
    </citation>
    <scope>NUCLEOTIDE SEQUENCE [LARGE SCALE GENOMIC DNA]</scope>
    <source>
        <strain evidence="2">D3C</strain>
    </source>
</reference>
<proteinExistence type="predicted"/>
<name>A0A0C5BTM7_9ARCH</name>
<dbReference type="HOGENOM" id="CLU_3362473_0_0_2"/>